<protein>
    <submittedName>
        <fullName evidence="2">Uncharacterized protein</fullName>
    </submittedName>
</protein>
<dbReference type="InterPro" id="IPR013783">
    <property type="entry name" value="Ig-like_fold"/>
</dbReference>
<evidence type="ECO:0000256" key="1">
    <source>
        <dbReference type="SAM" id="MobiDB-lite"/>
    </source>
</evidence>
<gene>
    <name evidence="2" type="ORF">ACEU3E_17295</name>
</gene>
<keyword evidence="3" id="KW-1185">Reference proteome</keyword>
<dbReference type="EMBL" id="JBHDLN010000008">
    <property type="protein sequence ID" value="MFB0843941.1"/>
    <property type="molecule type" value="Genomic_DNA"/>
</dbReference>
<evidence type="ECO:0000313" key="2">
    <source>
        <dbReference type="EMBL" id="MFB0843941.1"/>
    </source>
</evidence>
<proteinExistence type="predicted"/>
<feature type="compositionally biased region" description="Polar residues" evidence="1">
    <location>
        <begin position="8"/>
        <end position="23"/>
    </location>
</feature>
<organism evidence="2 3">
    <name type="scientific">Paenibacillus oleatilyticus</name>
    <dbReference type="NCBI Taxonomy" id="2594886"/>
    <lineage>
        <taxon>Bacteria</taxon>
        <taxon>Bacillati</taxon>
        <taxon>Bacillota</taxon>
        <taxon>Bacilli</taxon>
        <taxon>Bacillales</taxon>
        <taxon>Paenibacillaceae</taxon>
        <taxon>Paenibacillus</taxon>
    </lineage>
</organism>
<sequence>MDSHGSLVISSGETSQNAPPHSTATWQVTTDLIRGELYQVRVRAQNPYYWTEWSNIGWMVINSAPSVVITNPNGPDAYNPTLILDNKRPAIAWVQSDGQKNYYAKMYIEILNEAGGMVYNTGWNAYQSTTATTNSFQVPTDLPTGVPLQARMKVTDDDPNLWSEWSNTVWFYINMTPTVTMNVPSGTQANPTPMSPTPTVSFTQSDPDPNTTFTKYQVQFINEAGNTVLYDTGEQRQHLQGQVSVQNASVPKDHPLPAGAKVQVRARAFDGFVWSAWSAPTWLLTNRPPTGNITFITPIYEHDTPVFTVSVFDPDGDAIDVTVESSLNGGAFGIIQQWSGVSSGQSKAFTYGPLPQGNYTLRLSLSDGKGGTFNHIYSFVVLPLSIKGYVTHTPEWESYRLLWNEKHPGAPRAADVFWAGEAFELSATVTDTGTSATKPQAVDATLLETGEQVALDSSDRIRFSGQLVNPDHAQSLRSGQAYTFRFRVHWSNRLVQTDDVPVNIQGSMYDVIVNQIRH</sequence>
<name>A0ABV4V5J2_9BACL</name>
<reference evidence="2 3" key="1">
    <citation type="submission" date="2024-09" db="EMBL/GenBank/DDBJ databases">
        <authorList>
            <person name="Makale K.P.P."/>
            <person name="Makhzoum A."/>
            <person name="Rantong G."/>
            <person name="Rahube T.O."/>
        </authorList>
    </citation>
    <scope>NUCLEOTIDE SEQUENCE [LARGE SCALE GENOMIC DNA]</scope>
    <source>
        <strain evidence="2 3">KM_D13</strain>
    </source>
</reference>
<comment type="caution">
    <text evidence="2">The sequence shown here is derived from an EMBL/GenBank/DDBJ whole genome shotgun (WGS) entry which is preliminary data.</text>
</comment>
<dbReference type="InterPro" id="IPR036116">
    <property type="entry name" value="FN3_sf"/>
</dbReference>
<feature type="region of interest" description="Disordered" evidence="1">
    <location>
        <begin position="1"/>
        <end position="23"/>
    </location>
</feature>
<dbReference type="Proteomes" id="UP001575622">
    <property type="component" value="Unassembled WGS sequence"/>
</dbReference>
<dbReference type="SUPFAM" id="SSF49265">
    <property type="entry name" value="Fibronectin type III"/>
    <property type="match status" value="1"/>
</dbReference>
<dbReference type="Gene3D" id="2.60.40.10">
    <property type="entry name" value="Immunoglobulins"/>
    <property type="match status" value="1"/>
</dbReference>
<evidence type="ECO:0000313" key="3">
    <source>
        <dbReference type="Proteomes" id="UP001575622"/>
    </source>
</evidence>
<accession>A0ABV4V5J2</accession>
<dbReference type="RefSeq" id="WP_373953314.1">
    <property type="nucleotide sequence ID" value="NZ_JBHDLN010000008.1"/>
</dbReference>